<keyword evidence="2" id="KW-1185">Reference proteome</keyword>
<name>A0A4C1XW80_EUMVA</name>
<evidence type="ECO:0000313" key="1">
    <source>
        <dbReference type="EMBL" id="GBP66477.1"/>
    </source>
</evidence>
<accession>A0A4C1XW80</accession>
<dbReference type="Proteomes" id="UP000299102">
    <property type="component" value="Unassembled WGS sequence"/>
</dbReference>
<dbReference type="AlphaFoldDB" id="A0A4C1XW80"/>
<protein>
    <submittedName>
        <fullName evidence="1">Uncharacterized protein</fullName>
    </submittedName>
</protein>
<reference evidence="1 2" key="1">
    <citation type="journal article" date="2019" name="Commun. Biol.">
        <title>The bagworm genome reveals a unique fibroin gene that provides high tensile strength.</title>
        <authorList>
            <person name="Kono N."/>
            <person name="Nakamura H."/>
            <person name="Ohtoshi R."/>
            <person name="Tomita M."/>
            <person name="Numata K."/>
            <person name="Arakawa K."/>
        </authorList>
    </citation>
    <scope>NUCLEOTIDE SEQUENCE [LARGE SCALE GENOMIC DNA]</scope>
</reference>
<sequence>MRTRSPPPVTFRLRRSQLPIILGAGCLRFIPTIFTRNLCASSKIKEKGQLICVVVPDDRRPDESAAKLAVRRPYGGRRRRSYYCYNVCSRLDVFL</sequence>
<dbReference type="EMBL" id="BGZK01000958">
    <property type="protein sequence ID" value="GBP66477.1"/>
    <property type="molecule type" value="Genomic_DNA"/>
</dbReference>
<dbReference type="PROSITE" id="PS51257">
    <property type="entry name" value="PROKAR_LIPOPROTEIN"/>
    <property type="match status" value="1"/>
</dbReference>
<gene>
    <name evidence="1" type="ORF">EVAR_85622_1</name>
</gene>
<organism evidence="1 2">
    <name type="scientific">Eumeta variegata</name>
    <name type="common">Bagworm moth</name>
    <name type="synonym">Eumeta japonica</name>
    <dbReference type="NCBI Taxonomy" id="151549"/>
    <lineage>
        <taxon>Eukaryota</taxon>
        <taxon>Metazoa</taxon>
        <taxon>Ecdysozoa</taxon>
        <taxon>Arthropoda</taxon>
        <taxon>Hexapoda</taxon>
        <taxon>Insecta</taxon>
        <taxon>Pterygota</taxon>
        <taxon>Neoptera</taxon>
        <taxon>Endopterygota</taxon>
        <taxon>Lepidoptera</taxon>
        <taxon>Glossata</taxon>
        <taxon>Ditrysia</taxon>
        <taxon>Tineoidea</taxon>
        <taxon>Psychidae</taxon>
        <taxon>Oiketicinae</taxon>
        <taxon>Eumeta</taxon>
    </lineage>
</organism>
<evidence type="ECO:0000313" key="2">
    <source>
        <dbReference type="Proteomes" id="UP000299102"/>
    </source>
</evidence>
<comment type="caution">
    <text evidence="1">The sequence shown here is derived from an EMBL/GenBank/DDBJ whole genome shotgun (WGS) entry which is preliminary data.</text>
</comment>
<proteinExistence type="predicted"/>